<dbReference type="SUPFAM" id="SSF160696">
    <property type="entry name" value="BTG domain-like"/>
    <property type="match status" value="1"/>
</dbReference>
<reference evidence="4" key="2">
    <citation type="submission" date="2025-08" db="UniProtKB">
        <authorList>
            <consortium name="Ensembl"/>
        </authorList>
    </citation>
    <scope>IDENTIFICATION</scope>
    <source>
        <strain evidence="4">Hereford</strain>
    </source>
</reference>
<dbReference type="InterPro" id="IPR033332">
    <property type="entry name" value="BTG"/>
</dbReference>
<protein>
    <submittedName>
        <fullName evidence="4">BTG anti-proliferation factor 2</fullName>
    </submittedName>
</protein>
<evidence type="ECO:0000259" key="3">
    <source>
        <dbReference type="PROSITE" id="PS01203"/>
    </source>
</evidence>
<evidence type="ECO:0000256" key="1">
    <source>
        <dbReference type="ARBA" id="ARBA00007989"/>
    </source>
</evidence>
<reference evidence="4" key="3">
    <citation type="submission" date="2025-09" db="UniProtKB">
        <authorList>
            <consortium name="Ensembl"/>
        </authorList>
    </citation>
    <scope>IDENTIFICATION</scope>
    <source>
        <strain evidence="4">Hereford</strain>
    </source>
</reference>
<dbReference type="PANTHER" id="PTHR22978">
    <property type="entry name" value="B-CELL TRANSLOCATION GENE"/>
    <property type="match status" value="1"/>
</dbReference>
<dbReference type="PRINTS" id="PR00310">
    <property type="entry name" value="ANTIPRLFBTG1"/>
</dbReference>
<keyword evidence="5" id="KW-1185">Reference proteome</keyword>
<feature type="domain" description="Anti-proliferative protein" evidence="3">
    <location>
        <begin position="191"/>
        <end position="210"/>
    </location>
</feature>
<dbReference type="Proteomes" id="UP000009136">
    <property type="component" value="Chromosome 16"/>
</dbReference>
<gene>
    <name evidence="4" type="primary">BTG2</name>
</gene>
<dbReference type="InterPro" id="IPR036054">
    <property type="entry name" value="BTG-like_sf"/>
</dbReference>
<sequence>SGPGPFAPSGRGPRPSAWGWVRRGSSWLLPSALSRAQSPDCDPGSPLGAAEAGCLWVCVRAVLPHWTQDPAGDSPTSRGSLWNEKAQWNLPNNSGSQPRLFRPRGPRRAWGSGWHLKLESGSPFYPPASLSHLPPFLVPREAEHYKHHWFPEKPSKGSGYRCIRINHKMDPIISKVASQIGLSQPQLHRLLPSELTLWVDPYEVSYRIGEDGSICVLYQEAPVATSYGLLTCKNQMILGRSSPSKNYIMAVSS</sequence>
<dbReference type="PROSITE" id="PS00960">
    <property type="entry name" value="BTG_1"/>
    <property type="match status" value="1"/>
</dbReference>
<feature type="domain" description="Anti-proliferative protein" evidence="2">
    <location>
        <begin position="145"/>
        <end position="165"/>
    </location>
</feature>
<dbReference type="SMART" id="SM00099">
    <property type="entry name" value="btg1"/>
    <property type="match status" value="1"/>
</dbReference>
<comment type="similarity">
    <text evidence="1">Belongs to the BTG family.</text>
</comment>
<evidence type="ECO:0000259" key="2">
    <source>
        <dbReference type="PROSITE" id="PS00960"/>
    </source>
</evidence>
<dbReference type="AlphaFoldDB" id="A0AAA9SLL2"/>
<dbReference type="InterPro" id="IPR002087">
    <property type="entry name" value="Anti_prolifrtn"/>
</dbReference>
<dbReference type="PROSITE" id="PS01203">
    <property type="entry name" value="BTG_2"/>
    <property type="match status" value="1"/>
</dbReference>
<organism evidence="4 5">
    <name type="scientific">Bos taurus</name>
    <name type="common">Bovine</name>
    <dbReference type="NCBI Taxonomy" id="9913"/>
    <lineage>
        <taxon>Eukaryota</taxon>
        <taxon>Metazoa</taxon>
        <taxon>Chordata</taxon>
        <taxon>Craniata</taxon>
        <taxon>Vertebrata</taxon>
        <taxon>Euteleostomi</taxon>
        <taxon>Mammalia</taxon>
        <taxon>Eutheria</taxon>
        <taxon>Laurasiatheria</taxon>
        <taxon>Artiodactyla</taxon>
        <taxon>Ruminantia</taxon>
        <taxon>Pecora</taxon>
        <taxon>Bovidae</taxon>
        <taxon>Bovinae</taxon>
        <taxon>Bos</taxon>
    </lineage>
</organism>
<evidence type="ECO:0000313" key="4">
    <source>
        <dbReference type="Ensembl" id="ENSBTAP00000087254.1"/>
    </source>
</evidence>
<dbReference type="Gene3D" id="3.90.640.90">
    <property type="entry name" value="Anti-proliferative protein, N-terminal domain"/>
    <property type="match status" value="1"/>
</dbReference>
<name>A0AAA9SLL2_BOVIN</name>
<evidence type="ECO:0000313" key="5">
    <source>
        <dbReference type="Proteomes" id="UP000009136"/>
    </source>
</evidence>
<proteinExistence type="inferred from homology"/>
<dbReference type="Ensembl" id="ENSBTAT00000092269.1">
    <property type="protein sequence ID" value="ENSBTAP00000087254.1"/>
    <property type="gene ID" value="ENSBTAG00000063257.2"/>
</dbReference>
<dbReference type="GeneTree" id="ENSGT00950000182952"/>
<dbReference type="Pfam" id="PF07742">
    <property type="entry name" value="BTG"/>
    <property type="match status" value="1"/>
</dbReference>
<dbReference type="PANTHER" id="PTHR22978:SF29">
    <property type="entry name" value="PROTEIN BTG2"/>
    <property type="match status" value="1"/>
</dbReference>
<accession>A0AAA9SLL2</accession>
<reference evidence="4" key="1">
    <citation type="submission" date="2018-03" db="EMBL/GenBank/DDBJ databases">
        <title>ARS-UCD1.2.</title>
        <authorList>
            <person name="Rosen B.D."/>
            <person name="Bickhart D.M."/>
            <person name="Koren S."/>
            <person name="Schnabel R.D."/>
            <person name="Hall R."/>
            <person name="Zimin A."/>
            <person name="Dreischer C."/>
            <person name="Schultheiss S."/>
            <person name="Schroeder S.G."/>
            <person name="Elsik C.G."/>
            <person name="Couldrey C."/>
            <person name="Liu G.E."/>
            <person name="Van Tassell C.P."/>
            <person name="Phillippy A.M."/>
            <person name="Smith T.P.L."/>
            <person name="Medrano J.F."/>
        </authorList>
    </citation>
    <scope>NUCLEOTIDE SEQUENCE [LARGE SCALE GENOMIC DNA]</scope>
    <source>
        <strain evidence="4">Hereford</strain>
    </source>
</reference>